<organism evidence="7 8">
    <name type="scientific">Neohortaea acidophila</name>
    <dbReference type="NCBI Taxonomy" id="245834"/>
    <lineage>
        <taxon>Eukaryota</taxon>
        <taxon>Fungi</taxon>
        <taxon>Dikarya</taxon>
        <taxon>Ascomycota</taxon>
        <taxon>Pezizomycotina</taxon>
        <taxon>Dothideomycetes</taxon>
        <taxon>Dothideomycetidae</taxon>
        <taxon>Mycosphaerellales</taxon>
        <taxon>Teratosphaeriaceae</taxon>
        <taxon>Neohortaea</taxon>
    </lineage>
</organism>
<evidence type="ECO:0000313" key="8">
    <source>
        <dbReference type="Proteomes" id="UP000799767"/>
    </source>
</evidence>
<dbReference type="GeneID" id="54477504"/>
<protein>
    <submittedName>
        <fullName evidence="7">Uncharacterized protein</fullName>
    </submittedName>
</protein>
<dbReference type="Gene3D" id="1.10.630.10">
    <property type="entry name" value="Cytochrome P450"/>
    <property type="match status" value="1"/>
</dbReference>
<keyword evidence="5" id="KW-0503">Monooxygenase</keyword>
<keyword evidence="3" id="KW-0560">Oxidoreductase</keyword>
<name>A0A6A6Q7G3_9PEZI</name>
<feature type="region of interest" description="Disordered" evidence="6">
    <location>
        <begin position="50"/>
        <end position="79"/>
    </location>
</feature>
<dbReference type="GO" id="GO:0005506">
    <property type="term" value="F:iron ion binding"/>
    <property type="evidence" value="ECO:0007669"/>
    <property type="project" value="InterPro"/>
</dbReference>
<evidence type="ECO:0000256" key="1">
    <source>
        <dbReference type="ARBA" id="ARBA00010617"/>
    </source>
</evidence>
<keyword evidence="2" id="KW-0479">Metal-binding</keyword>
<evidence type="ECO:0000313" key="7">
    <source>
        <dbReference type="EMBL" id="KAF2488245.1"/>
    </source>
</evidence>
<dbReference type="RefSeq" id="XP_033594814.1">
    <property type="nucleotide sequence ID" value="XM_033736502.1"/>
</dbReference>
<dbReference type="SUPFAM" id="SSF48264">
    <property type="entry name" value="Cytochrome P450"/>
    <property type="match status" value="1"/>
</dbReference>
<dbReference type="GO" id="GO:0004497">
    <property type="term" value="F:monooxygenase activity"/>
    <property type="evidence" value="ECO:0007669"/>
    <property type="project" value="UniProtKB-KW"/>
</dbReference>
<sequence>MTVLETLRHRTVYADISVSHKLSQDDVYEGYFVDKGSLVHTNISIILQNPKQHPGKDSFNPGRYLDLSYPTHREPPSDYPKVQESIAFGAARVQALPSPSAA</sequence>
<accession>A0A6A6Q7G3</accession>
<dbReference type="PANTHER" id="PTHR46300:SF2">
    <property type="entry name" value="CYTOCHROME P450 MONOOXYGENASE ALNH-RELATED"/>
    <property type="match status" value="1"/>
</dbReference>
<dbReference type="Proteomes" id="UP000799767">
    <property type="component" value="Unassembled WGS sequence"/>
</dbReference>
<keyword evidence="8" id="KW-1185">Reference proteome</keyword>
<dbReference type="PANTHER" id="PTHR46300">
    <property type="entry name" value="P450, PUTATIVE (EUROFUNG)-RELATED-RELATED"/>
    <property type="match status" value="1"/>
</dbReference>
<reference evidence="7" key="1">
    <citation type="journal article" date="2020" name="Stud. Mycol.">
        <title>101 Dothideomycetes genomes: a test case for predicting lifestyles and emergence of pathogens.</title>
        <authorList>
            <person name="Haridas S."/>
            <person name="Albert R."/>
            <person name="Binder M."/>
            <person name="Bloem J."/>
            <person name="Labutti K."/>
            <person name="Salamov A."/>
            <person name="Andreopoulos B."/>
            <person name="Baker S."/>
            <person name="Barry K."/>
            <person name="Bills G."/>
            <person name="Bluhm B."/>
            <person name="Cannon C."/>
            <person name="Castanera R."/>
            <person name="Culley D."/>
            <person name="Daum C."/>
            <person name="Ezra D."/>
            <person name="Gonzalez J."/>
            <person name="Henrissat B."/>
            <person name="Kuo A."/>
            <person name="Liang C."/>
            <person name="Lipzen A."/>
            <person name="Lutzoni F."/>
            <person name="Magnuson J."/>
            <person name="Mondo S."/>
            <person name="Nolan M."/>
            <person name="Ohm R."/>
            <person name="Pangilinan J."/>
            <person name="Park H.-J."/>
            <person name="Ramirez L."/>
            <person name="Alfaro M."/>
            <person name="Sun H."/>
            <person name="Tritt A."/>
            <person name="Yoshinaga Y."/>
            <person name="Zwiers L.-H."/>
            <person name="Turgeon B."/>
            <person name="Goodwin S."/>
            <person name="Spatafora J."/>
            <person name="Crous P."/>
            <person name="Grigoriev I."/>
        </authorList>
    </citation>
    <scope>NUCLEOTIDE SEQUENCE</scope>
    <source>
        <strain evidence="7">CBS 113389</strain>
    </source>
</reference>
<dbReference type="AlphaFoldDB" id="A0A6A6Q7G3"/>
<gene>
    <name evidence="7" type="ORF">BDY17DRAFT_320733</name>
</gene>
<dbReference type="Pfam" id="PF00067">
    <property type="entry name" value="p450"/>
    <property type="match status" value="1"/>
</dbReference>
<evidence type="ECO:0000256" key="5">
    <source>
        <dbReference type="ARBA" id="ARBA00023033"/>
    </source>
</evidence>
<dbReference type="GO" id="GO:0016705">
    <property type="term" value="F:oxidoreductase activity, acting on paired donors, with incorporation or reduction of molecular oxygen"/>
    <property type="evidence" value="ECO:0007669"/>
    <property type="project" value="InterPro"/>
</dbReference>
<dbReference type="EMBL" id="MU001631">
    <property type="protein sequence ID" value="KAF2488245.1"/>
    <property type="molecule type" value="Genomic_DNA"/>
</dbReference>
<evidence type="ECO:0000256" key="6">
    <source>
        <dbReference type="SAM" id="MobiDB-lite"/>
    </source>
</evidence>
<comment type="similarity">
    <text evidence="1">Belongs to the cytochrome P450 family.</text>
</comment>
<keyword evidence="4" id="KW-0408">Iron</keyword>
<proteinExistence type="inferred from homology"/>
<evidence type="ECO:0000256" key="3">
    <source>
        <dbReference type="ARBA" id="ARBA00023002"/>
    </source>
</evidence>
<dbReference type="GO" id="GO:0020037">
    <property type="term" value="F:heme binding"/>
    <property type="evidence" value="ECO:0007669"/>
    <property type="project" value="InterPro"/>
</dbReference>
<evidence type="ECO:0000256" key="4">
    <source>
        <dbReference type="ARBA" id="ARBA00023004"/>
    </source>
</evidence>
<dbReference type="InterPro" id="IPR001128">
    <property type="entry name" value="Cyt_P450"/>
</dbReference>
<evidence type="ECO:0000256" key="2">
    <source>
        <dbReference type="ARBA" id="ARBA00022723"/>
    </source>
</evidence>
<dbReference type="InterPro" id="IPR050364">
    <property type="entry name" value="Cytochrome_P450_fung"/>
</dbReference>
<dbReference type="InterPro" id="IPR036396">
    <property type="entry name" value="Cyt_P450_sf"/>
</dbReference>
<dbReference type="OrthoDB" id="1055148at2759"/>